<dbReference type="Proteomes" id="UP000054988">
    <property type="component" value="Unassembled WGS sequence"/>
</dbReference>
<evidence type="ECO:0000256" key="1">
    <source>
        <dbReference type="SAM" id="MobiDB-lite"/>
    </source>
</evidence>
<evidence type="ECO:0000313" key="3">
    <source>
        <dbReference type="Proteomes" id="UP000054988"/>
    </source>
</evidence>
<feature type="region of interest" description="Disordered" evidence="1">
    <location>
        <begin position="1"/>
        <end position="27"/>
    </location>
</feature>
<organism evidence="2 3">
    <name type="scientific">Moniliophthora roreri</name>
    <name type="common">Frosty pod rot fungus</name>
    <name type="synonym">Monilia roreri</name>
    <dbReference type="NCBI Taxonomy" id="221103"/>
    <lineage>
        <taxon>Eukaryota</taxon>
        <taxon>Fungi</taxon>
        <taxon>Dikarya</taxon>
        <taxon>Basidiomycota</taxon>
        <taxon>Agaricomycotina</taxon>
        <taxon>Agaricomycetes</taxon>
        <taxon>Agaricomycetidae</taxon>
        <taxon>Agaricales</taxon>
        <taxon>Marasmiineae</taxon>
        <taxon>Marasmiaceae</taxon>
        <taxon>Moniliophthora</taxon>
    </lineage>
</organism>
<gene>
    <name evidence="2" type="ORF">WG66_326</name>
</gene>
<accession>A0A0W0GEW5</accession>
<name>A0A0W0GEW5_MONRR</name>
<feature type="compositionally biased region" description="Polar residues" evidence="1">
    <location>
        <begin position="1"/>
        <end position="14"/>
    </location>
</feature>
<comment type="caution">
    <text evidence="2">The sequence shown here is derived from an EMBL/GenBank/DDBJ whole genome shotgun (WGS) entry which is preliminary data.</text>
</comment>
<dbReference type="AlphaFoldDB" id="A0A0W0GEW5"/>
<dbReference type="EMBL" id="LATX01000139">
    <property type="protein sequence ID" value="KTB47096.1"/>
    <property type="molecule type" value="Genomic_DNA"/>
</dbReference>
<evidence type="ECO:0000313" key="2">
    <source>
        <dbReference type="EMBL" id="KTB47096.1"/>
    </source>
</evidence>
<sequence>MSKQARADTQSPSPLLQLRHNTREVVH</sequence>
<protein>
    <submittedName>
        <fullName evidence="2">Uncharacterized protein</fullName>
    </submittedName>
</protein>
<reference evidence="2 3" key="1">
    <citation type="submission" date="2015-12" db="EMBL/GenBank/DDBJ databases">
        <title>Draft genome sequence of Moniliophthora roreri, the causal agent of frosty pod rot of cacao.</title>
        <authorList>
            <person name="Aime M.C."/>
            <person name="Diaz-Valderrama J.R."/>
            <person name="Kijpornyongpan T."/>
            <person name="Phillips-Mora W."/>
        </authorList>
    </citation>
    <scope>NUCLEOTIDE SEQUENCE [LARGE SCALE GENOMIC DNA]</scope>
    <source>
        <strain evidence="2 3">MCA 2952</strain>
    </source>
</reference>
<proteinExistence type="predicted"/>